<dbReference type="InterPro" id="IPR052578">
    <property type="entry name" value="PI_Transfer_CRAL-TRIO"/>
</dbReference>
<dbReference type="SMART" id="SM00516">
    <property type="entry name" value="SEC14"/>
    <property type="match status" value="1"/>
</dbReference>
<dbReference type="SMART" id="SM00233">
    <property type="entry name" value="PH"/>
    <property type="match status" value="1"/>
</dbReference>
<dbReference type="InterPro" id="IPR036865">
    <property type="entry name" value="CRAL-TRIO_dom_sf"/>
</dbReference>
<dbReference type="Gene3D" id="2.30.29.30">
    <property type="entry name" value="Pleckstrin-homology domain (PH domain)/Phosphotyrosine-binding domain (PTB)"/>
    <property type="match status" value="1"/>
</dbReference>
<keyword evidence="5" id="KW-1185">Reference proteome</keyword>
<dbReference type="InterPro" id="IPR035984">
    <property type="entry name" value="Acyl-CoA-binding_sf"/>
</dbReference>
<dbReference type="PROSITE" id="PS50003">
    <property type="entry name" value="PH_DOMAIN"/>
    <property type="match status" value="1"/>
</dbReference>
<proteinExistence type="predicted"/>
<feature type="signal peptide" evidence="1">
    <location>
        <begin position="1"/>
        <end position="24"/>
    </location>
</feature>
<dbReference type="SUPFAM" id="SSF50729">
    <property type="entry name" value="PH domain-like"/>
    <property type="match status" value="1"/>
</dbReference>
<name>A0ABQ7J8Q8_9APIC</name>
<dbReference type="Proteomes" id="UP000823046">
    <property type="component" value="Unassembled WGS sequence"/>
</dbReference>
<dbReference type="InterPro" id="IPR001849">
    <property type="entry name" value="PH_domain"/>
</dbReference>
<dbReference type="Pfam" id="PF00650">
    <property type="entry name" value="CRAL_TRIO"/>
    <property type="match status" value="1"/>
</dbReference>
<accession>A0ABQ7J8Q8</accession>
<evidence type="ECO:0000259" key="3">
    <source>
        <dbReference type="PROSITE" id="PS50191"/>
    </source>
</evidence>
<feature type="domain" description="PH" evidence="2">
    <location>
        <begin position="222"/>
        <end position="342"/>
    </location>
</feature>
<evidence type="ECO:0000313" key="4">
    <source>
        <dbReference type="EMBL" id="KAF8820353.1"/>
    </source>
</evidence>
<dbReference type="SUPFAM" id="SSF46938">
    <property type="entry name" value="CRAL/TRIO N-terminal domain"/>
    <property type="match status" value="1"/>
</dbReference>
<evidence type="ECO:0000259" key="2">
    <source>
        <dbReference type="PROSITE" id="PS50003"/>
    </source>
</evidence>
<dbReference type="SUPFAM" id="SSF52087">
    <property type="entry name" value="CRAL/TRIO domain"/>
    <property type="match status" value="1"/>
</dbReference>
<sequence>METPFSFLLAHCSVFIFSAAITASSNILPVAPSPVEKFLGGLRFLSRKGEGFLTVEEWKRLYGLYKVSIDGPCNVVKPPKEDEVASILWEEWFRASFHAHQDSTIDHFLSLLSSLNMNWENDEINNPPEATALHFNDIPTDSPHRVVRNIRRSIFNDFSAHLLGCTPAEALYSGDIPPRLAHRLSFKSEKKLESSRKHSVDVHLNERHSSTSLQNLHLLLPQPLLRGTLFKETSKTIYKSWKEKYFVLEENTLKYFHKSTSMKPLETIYLKDALLEGLFSPDANSSFGTDLWSFVIRWKSTAGCGSSAKKSLISAEWEALHAGMTNFATAHRWYDCLKAAIQQLEAPFSVAKILENNKLSYFVENPLYSIIDSTYPYSFASLLNNATISKKLKFCINSSRKDLHWSSQGDWELIHSTKYFRLFRHRLEAVKWKMVACLSLPQETVLKLLIDPSELQKISSSETSSHTWERVKFLSFAKAEGKGYHVPGDVYTYHHPFVLSENRYDEWAVLQNFLNICLHYNLERYMIRESSEIAWLFFIDASSCYQTFSKDKKFSLPYWYQSLFPKNRKDWLISIDYSGWKVERCMDYFNSKTIISCTFCLSKRYVWDEKISSLFSWSSWWNWYIRNSMAIPFNFFYPLYCLANISPLFAILPYSLNFLQNSRSTALSSNSYGEKQREDTAEMQIFGISSMQLHDSHFQKLSTMMDTFASYALKPSDCTRFLSVNNWDLHCALSHLMDYFEWRTKNRIWFLQDRIKKQVSLKEMACVQGYDREKHPCICLRCGNPSLWNKDAEELCQILLFLMETAVAQLSFDSDQVVVLLDAENFSLASVNFQWFLQISPLFKTFYPERLHHIYIYNVTKDFYLFWITCLPFIPFKTRDKITFLPMDADQCHTFIEKNFTLASLPPWCHLFTVKNLESASRNSSFLCQ</sequence>
<dbReference type="InterPro" id="IPR036273">
    <property type="entry name" value="CRAL/TRIO_N_dom_sf"/>
</dbReference>
<dbReference type="EMBL" id="JADAQX010000408">
    <property type="protein sequence ID" value="KAF8820353.1"/>
    <property type="molecule type" value="Genomic_DNA"/>
</dbReference>
<dbReference type="InterPro" id="IPR001251">
    <property type="entry name" value="CRAL-TRIO_dom"/>
</dbReference>
<dbReference type="InterPro" id="IPR011993">
    <property type="entry name" value="PH-like_dom_sf"/>
</dbReference>
<comment type="caution">
    <text evidence="4">The sequence shown here is derived from an EMBL/GenBank/DDBJ whole genome shotgun (WGS) entry which is preliminary data.</text>
</comment>
<dbReference type="Gene3D" id="3.40.525.10">
    <property type="entry name" value="CRAL-TRIO lipid binding domain"/>
    <property type="match status" value="1"/>
</dbReference>
<organism evidence="4 5">
    <name type="scientific">Cardiosporidium cionae</name>
    <dbReference type="NCBI Taxonomy" id="476202"/>
    <lineage>
        <taxon>Eukaryota</taxon>
        <taxon>Sar</taxon>
        <taxon>Alveolata</taxon>
        <taxon>Apicomplexa</taxon>
        <taxon>Aconoidasida</taxon>
        <taxon>Nephromycida</taxon>
        <taxon>Cardiosporidium</taxon>
    </lineage>
</organism>
<evidence type="ECO:0008006" key="6">
    <source>
        <dbReference type="Google" id="ProtNLM"/>
    </source>
</evidence>
<dbReference type="PANTHER" id="PTHR45824">
    <property type="entry name" value="GH16843P"/>
    <property type="match status" value="1"/>
</dbReference>
<protein>
    <recommendedName>
        <fullName evidence="6">CRAL-TRIO domain-containing protein</fullName>
    </recommendedName>
</protein>
<reference evidence="4 5" key="1">
    <citation type="journal article" date="2020" name="bioRxiv">
        <title>Metabolic contributions of an alphaproteobacterial endosymbiont in the apicomplexan Cardiosporidium cionae.</title>
        <authorList>
            <person name="Hunter E.S."/>
            <person name="Paight C.J."/>
            <person name="Lane C.E."/>
        </authorList>
    </citation>
    <scope>NUCLEOTIDE SEQUENCE [LARGE SCALE GENOMIC DNA]</scope>
    <source>
        <strain evidence="4">ESH_2018</strain>
    </source>
</reference>
<keyword evidence="1" id="KW-0732">Signal</keyword>
<dbReference type="PANTHER" id="PTHR45824:SF29">
    <property type="entry name" value="GH16843P"/>
    <property type="match status" value="1"/>
</dbReference>
<dbReference type="SUPFAM" id="SSF47027">
    <property type="entry name" value="Acyl-CoA binding protein"/>
    <property type="match status" value="1"/>
</dbReference>
<dbReference type="PROSITE" id="PS50191">
    <property type="entry name" value="CRAL_TRIO"/>
    <property type="match status" value="1"/>
</dbReference>
<evidence type="ECO:0000256" key="1">
    <source>
        <dbReference type="SAM" id="SignalP"/>
    </source>
</evidence>
<feature type="domain" description="CRAL-TRIO" evidence="3">
    <location>
        <begin position="755"/>
        <end position="906"/>
    </location>
</feature>
<dbReference type="CDD" id="cd00170">
    <property type="entry name" value="SEC14"/>
    <property type="match status" value="1"/>
</dbReference>
<feature type="chain" id="PRO_5045520395" description="CRAL-TRIO domain-containing protein" evidence="1">
    <location>
        <begin position="25"/>
        <end position="929"/>
    </location>
</feature>
<gene>
    <name evidence="4" type="ORF">IE077_003269</name>
</gene>
<evidence type="ECO:0000313" key="5">
    <source>
        <dbReference type="Proteomes" id="UP000823046"/>
    </source>
</evidence>